<dbReference type="RefSeq" id="WP_311789271.1">
    <property type="nucleotide sequence ID" value="NZ_JALDYY010000026.1"/>
</dbReference>
<dbReference type="PANTHER" id="PTHR37941:SF1">
    <property type="entry name" value="FUMARASE E-RELATED"/>
    <property type="match status" value="1"/>
</dbReference>
<keyword evidence="2" id="KW-1185">Reference proteome</keyword>
<sequence>MSSNRRPFAETHPHLIGFSDFLDDFNKETERGAALAAAAMIDDQLGKVIEAFLIPNKGSQALLNGFNAPLGSFSARIAAAFGLGLISEAEYRECELIRKVRNEFAHQIKVSFATEKVVGLCAQLQLGIKPYADVEVSTRAQFTTAVVSVILNLTNRPHYVGQRRLQVFEWKI</sequence>
<gene>
    <name evidence="1" type="ORF">MRS75_23685</name>
</gene>
<reference evidence="1" key="1">
    <citation type="submission" date="2022-03" db="EMBL/GenBank/DDBJ databases">
        <title>Fererhizobium litorale gen. nov., sp. nov., isolated from sandy sediments of the Sea of Japan seashore.</title>
        <authorList>
            <person name="Romanenko L."/>
            <person name="Kurilenko V."/>
            <person name="Otstavnykh N."/>
            <person name="Svetashev V."/>
            <person name="Tekutyeva L."/>
            <person name="Isaeva M."/>
            <person name="Mikhailov V."/>
        </authorList>
    </citation>
    <scope>NUCLEOTIDE SEQUENCE</scope>
    <source>
        <strain evidence="1">KMM 9576</strain>
    </source>
</reference>
<evidence type="ECO:0000313" key="1">
    <source>
        <dbReference type="EMBL" id="MDI7925063.1"/>
    </source>
</evidence>
<comment type="caution">
    <text evidence="1">The sequence shown here is derived from an EMBL/GenBank/DDBJ whole genome shotgun (WGS) entry which is preliminary data.</text>
</comment>
<dbReference type="Gene3D" id="1.20.120.330">
    <property type="entry name" value="Nucleotidyltransferases domain 2"/>
    <property type="match status" value="1"/>
</dbReference>
<dbReference type="SUPFAM" id="SSF158668">
    <property type="entry name" value="MtlR-like"/>
    <property type="match status" value="1"/>
</dbReference>
<proteinExistence type="predicted"/>
<accession>A0AAE3U629</accession>
<protein>
    <submittedName>
        <fullName evidence="1">Transcriptional regulator</fullName>
    </submittedName>
</protein>
<dbReference type="Proteomes" id="UP001161580">
    <property type="component" value="Unassembled WGS sequence"/>
</dbReference>
<dbReference type="InterPro" id="IPR007761">
    <property type="entry name" value="MtlR-like"/>
</dbReference>
<dbReference type="AlphaFoldDB" id="A0AAE3U629"/>
<dbReference type="GO" id="GO:0045892">
    <property type="term" value="P:negative regulation of DNA-templated transcription"/>
    <property type="evidence" value="ECO:0007669"/>
    <property type="project" value="TreeGrafter"/>
</dbReference>
<dbReference type="EMBL" id="JALDYZ010000022">
    <property type="protein sequence ID" value="MDI7925063.1"/>
    <property type="molecule type" value="Genomic_DNA"/>
</dbReference>
<dbReference type="PANTHER" id="PTHR37941">
    <property type="entry name" value="FUMARASE E-RELATED"/>
    <property type="match status" value="1"/>
</dbReference>
<dbReference type="InterPro" id="IPR038026">
    <property type="entry name" value="MtlR-like_sf"/>
</dbReference>
<organism evidence="1 2">
    <name type="scientific">Ferirhizobium litorale</name>
    <dbReference type="NCBI Taxonomy" id="2927786"/>
    <lineage>
        <taxon>Bacteria</taxon>
        <taxon>Pseudomonadati</taxon>
        <taxon>Pseudomonadota</taxon>
        <taxon>Alphaproteobacteria</taxon>
        <taxon>Hyphomicrobiales</taxon>
        <taxon>Rhizobiaceae</taxon>
        <taxon>Ferirhizobium</taxon>
    </lineage>
</organism>
<name>A0AAE3U629_9HYPH</name>
<evidence type="ECO:0000313" key="2">
    <source>
        <dbReference type="Proteomes" id="UP001161580"/>
    </source>
</evidence>